<dbReference type="GO" id="GO:0005856">
    <property type="term" value="C:cytoskeleton"/>
    <property type="evidence" value="ECO:0007669"/>
    <property type="project" value="UniProtKB-SubCell"/>
</dbReference>
<evidence type="ECO:0000256" key="4">
    <source>
        <dbReference type="ARBA" id="ARBA00023054"/>
    </source>
</evidence>
<feature type="compositionally biased region" description="Polar residues" evidence="6">
    <location>
        <begin position="135"/>
        <end position="144"/>
    </location>
</feature>
<comment type="subcellular location">
    <subcellularLocation>
        <location evidence="1">Cytoplasm</location>
        <location evidence="1">Cytoskeleton</location>
    </subcellularLocation>
</comment>
<evidence type="ECO:0000313" key="9">
    <source>
        <dbReference type="Proteomes" id="UP000521578"/>
    </source>
</evidence>
<feature type="region of interest" description="Disordered" evidence="6">
    <location>
        <begin position="1021"/>
        <end position="1060"/>
    </location>
</feature>
<feature type="region of interest" description="Disordered" evidence="6">
    <location>
        <begin position="874"/>
        <end position="934"/>
    </location>
</feature>
<feature type="compositionally biased region" description="Low complexity" evidence="6">
    <location>
        <begin position="329"/>
        <end position="341"/>
    </location>
</feature>
<feature type="compositionally biased region" description="Acidic residues" evidence="6">
    <location>
        <begin position="1483"/>
        <end position="1494"/>
    </location>
</feature>
<feature type="region of interest" description="Disordered" evidence="6">
    <location>
        <begin position="471"/>
        <end position="495"/>
    </location>
</feature>
<keyword evidence="2" id="KW-0963">Cytoplasm</keyword>
<feature type="region of interest" description="Disordered" evidence="6">
    <location>
        <begin position="21"/>
        <end position="61"/>
    </location>
</feature>
<comment type="caution">
    <text evidence="8">The sequence shown here is derived from an EMBL/GenBank/DDBJ whole genome shotgun (WGS) entry which is preliminary data.</text>
</comment>
<dbReference type="Pfam" id="PF03915">
    <property type="entry name" value="AIP3"/>
    <property type="match status" value="1"/>
</dbReference>
<feature type="compositionally biased region" description="Polar residues" evidence="6">
    <location>
        <begin position="1369"/>
        <end position="1381"/>
    </location>
</feature>
<evidence type="ECO:0000256" key="3">
    <source>
        <dbReference type="ARBA" id="ARBA00022553"/>
    </source>
</evidence>
<reference evidence="8" key="1">
    <citation type="submission" date="2022-12" db="EMBL/GenBank/DDBJ databases">
        <title>Bird 10,000 Genomes (B10K) Project - Family phase.</title>
        <authorList>
            <person name="Zhang G."/>
        </authorList>
    </citation>
    <scope>NUCLEOTIDE SEQUENCE</scope>
    <source>
        <strain evidence="8">B10K-CU-030-46</strain>
        <tissue evidence="8">Muscle</tissue>
    </source>
</reference>
<feature type="compositionally biased region" description="Polar residues" evidence="6">
    <location>
        <begin position="920"/>
        <end position="934"/>
    </location>
</feature>
<evidence type="ECO:0000256" key="2">
    <source>
        <dbReference type="ARBA" id="ARBA00022490"/>
    </source>
</evidence>
<feature type="compositionally biased region" description="Low complexity" evidence="6">
    <location>
        <begin position="1815"/>
        <end position="1832"/>
    </location>
</feature>
<dbReference type="GO" id="GO:0005737">
    <property type="term" value="C:cytoplasm"/>
    <property type="evidence" value="ECO:0007669"/>
    <property type="project" value="TreeGrafter"/>
</dbReference>
<feature type="region of interest" description="Disordered" evidence="6">
    <location>
        <begin position="90"/>
        <end position="153"/>
    </location>
</feature>
<feature type="domain" description="Actin interacting protein 3-like C-terminal" evidence="7">
    <location>
        <begin position="165"/>
        <end position="241"/>
    </location>
</feature>
<sequence>DQAKISLHVTSLDDAECLRSKELLSTPTSHTPSNSKSTRNIPRRHTVGGPRSSKEILGMQTSEMDRKREAFLEHLKQKYPHHATAIMGHQERLRDQTRSPKPSQSPQPNLGDQTEHLSEASADSLEAMSEGDSPTPFSRGSRTRASLPVVRSANQTKERSLGVLYLQYGDETKQLRMPNEITSTDTIRALFVSAFPQQLTMKMLESPSVAIYIKDESRNIYYELCDVRNIQDRSFLKVYNKDPAHAFNHTSRAVNGDIRMQREIAYTGRDGPSGSRPGSVTHPLHAMPSSPSSTPVPHSMPPSPSRIPYGGGRPVGVPGNATIPRDRLSSVPASRSISPSPSAILERRDVKPDEDMSNKNLTLIRNESLYGDPYLFHEGRMSVAAPHSGHPLDVPDHIVAYHRSAMRSSSTYCNPSMQPEMLEQSLYRQKSRKYPESHLPTLGSKTPPASPHRVADMRMMDIHPHHGTHIPLHTMQPDRSSPSRQSFKKEPGPPVFVDTKARSAVSHPVMAEAMPTPVDKQAFGYGSPALPKDKETRERIQAMEKQIASLTGLVQSALFKGPNTSNSKDASSEKMMLKMVSSKSSIDTAGAASISGGKNALATVESAVIHHPAGAPAMQVSLHGMKRNVSDLRLQLHQMKQLQLQNQEMLRAMVKKAELEINGKMIETVKRLEDPVQRQRNLVEQERQKYLTEEEKIIKKLCELETFVEDLKKDSTASSKTVTLKDVEDGAFLLRQVGEAVATLKGEFPTLQNKMRAILRIEVEAVRFLKEEPHKLDSLLKRVRSMTDILTMLRRHVTEGLLRGVDPSQAVQYSAVEKSTAADTLKTQEEHKPAQGHAQQNLTAIPSESQVSSVKSEVIPFSTMTVHHVQSSPVVIHQSQHSSALVNHGQGSPTAGSHSEAVPAGGHLSATPPVPLQEPTAGSQPTQATPAPQVSVNGTTMQSLFIEEIHSASTRNRAVSIEKAEKKWEEKRQNLDHYNGKEFEKLLEEAQANIMKSIPNLEMPAQPAVLPKGDAAEKLEVSEEVPDGEQDNDKLTKSPPPPPPRRSYLPGSGLTTTRSGDVIYTARKEAVAVKECSEDAGQIAQSKAPKEDQALSRSTGHAVAPAAKDEEEEEGDKIMAELQAFQKCSFMDVNSNSHAEQSRNDTHVKDIRPGTLMHHKEKKNLEFCPEERQESDDNFRHVSAAVYGATTGSPTDSDHPKEKREGKTEEELGSDSSSTADSKIGFSMNESPTFSKGLFVDSTDYSNKNLQNMNTNLSGVSLPEDDKRRGAQDILGSHFPAVETGKQKPNYRLSRDGHQGVPQGEALQSTGKHIPISSFAPLLRHTQEATGPQPSLQEQEVSTVNYSQVVLRPKVSRSSSVSSIEETDSPASSPSEDNPPTENIAFMITKTAVQVLSSGEVHDIVSRKGGDVQTVNIDARKDMASEKGIPENTDSEEPVVCLDKKPVIIIFDEPMDIRSAYKRLSTIFEECDEELEKMMTDEKIEEEEEEEENEAHEVSESQKEESPAVNDRKATAEHSAAPSLQGSYLFNLQADSAENRPHAEEESTKTNFNKYRQIYGLNTEANSDSADQFGSRQDSKKKFKFKFPKKQLAALTQAIRTGTKTGKKTLQVVVYEEEEEDGTLKQHKEAKRFEITRSQPEESDKSPSGKQEGPSGAAVSLSRTDEIRQSTYRTLDSLEQTIKQLENTISEMSPKPIPENTYTSEGSTVPFSAQIVPETPSRERVVLDESLAGIEPPASIPATSRKGSSAASQTSRMPVPMASKARQGTMEKSGKQHKLQDPRQYRQANGSAKKAGGDYKATSPTQPASKIPAFSPTSGKSSSAPASSGDSSNALNPPTKTSIPSSTLLGPQTGRITYSTSLIPSVSNGSSKFQSPTYPGKGHHLSFSLQTQNGRPSPPSSSTSPASSLSPPSLNQGMKSIRTIHTPSFNSYKAQNGNASKSAPSTVKEPS</sequence>
<feature type="compositionally biased region" description="Basic and acidic residues" evidence="6">
    <location>
        <begin position="1772"/>
        <end position="1784"/>
    </location>
</feature>
<feature type="region of interest" description="Disordered" evidence="6">
    <location>
        <begin position="1480"/>
        <end position="1525"/>
    </location>
</feature>
<evidence type="ECO:0000256" key="5">
    <source>
        <dbReference type="ARBA" id="ARBA00023212"/>
    </source>
</evidence>
<feature type="compositionally biased region" description="Basic and acidic residues" evidence="6">
    <location>
        <begin position="1495"/>
        <end position="1516"/>
    </location>
</feature>
<evidence type="ECO:0000259" key="7">
    <source>
        <dbReference type="Pfam" id="PF03915"/>
    </source>
</evidence>
<feature type="compositionally biased region" description="Polar residues" evidence="6">
    <location>
        <begin position="1669"/>
        <end position="1691"/>
    </location>
</feature>
<feature type="compositionally biased region" description="Polar residues" evidence="6">
    <location>
        <begin position="837"/>
        <end position="846"/>
    </location>
</feature>
<evidence type="ECO:0000256" key="1">
    <source>
        <dbReference type="ARBA" id="ARBA00004245"/>
    </source>
</evidence>
<dbReference type="EMBL" id="VWPS01000013">
    <property type="protein sequence ID" value="NXE87391.1"/>
    <property type="molecule type" value="Genomic_DNA"/>
</dbReference>
<feature type="region of interest" description="Disordered" evidence="6">
    <location>
        <begin position="1616"/>
        <end position="1951"/>
    </location>
</feature>
<feature type="compositionally biased region" description="Basic and acidic residues" evidence="6">
    <location>
        <begin position="1163"/>
        <end position="1176"/>
    </location>
</feature>
<feature type="compositionally biased region" description="Low complexity" evidence="6">
    <location>
        <begin position="1900"/>
        <end position="1913"/>
    </location>
</feature>
<feature type="region of interest" description="Disordered" evidence="6">
    <location>
        <begin position="822"/>
        <end position="849"/>
    </location>
</feature>
<protein>
    <submittedName>
        <fullName evidence="8">SKT protein</fullName>
    </submittedName>
</protein>
<feature type="compositionally biased region" description="Basic and acidic residues" evidence="6">
    <location>
        <begin position="1196"/>
        <end position="1210"/>
    </location>
</feature>
<feature type="compositionally biased region" description="Polar residues" evidence="6">
    <location>
        <begin position="874"/>
        <end position="897"/>
    </location>
</feature>
<dbReference type="Gene3D" id="1.20.58.1540">
    <property type="entry name" value="Actin interacting protein 3, C-terminal domain"/>
    <property type="match status" value="1"/>
</dbReference>
<keyword evidence="9" id="KW-1185">Reference proteome</keyword>
<feature type="compositionally biased region" description="Polar residues" evidence="6">
    <location>
        <begin position="1741"/>
        <end position="1756"/>
    </location>
</feature>
<dbReference type="InterPro" id="IPR051825">
    <property type="entry name" value="SRCIN1"/>
</dbReference>
<feature type="non-terminal residue" evidence="8">
    <location>
        <position position="1"/>
    </location>
</feature>
<feature type="compositionally biased region" description="Basic and acidic residues" evidence="6">
    <location>
        <begin position="1622"/>
        <end position="1647"/>
    </location>
</feature>
<keyword evidence="3" id="KW-0597">Phosphoprotein</keyword>
<dbReference type="InterPro" id="IPR022782">
    <property type="entry name" value="AIP3-like_C"/>
</dbReference>
<feature type="compositionally biased region" description="Polar residues" evidence="6">
    <location>
        <begin position="99"/>
        <end position="112"/>
    </location>
</feature>
<dbReference type="FunFam" id="1.20.58.1540:FF:000001">
    <property type="entry name" value="SRC kinase signaling inhibitor 1"/>
    <property type="match status" value="1"/>
</dbReference>
<proteinExistence type="predicted"/>
<feature type="compositionally biased region" description="Low complexity" evidence="6">
    <location>
        <begin position="288"/>
        <end position="297"/>
    </location>
</feature>
<evidence type="ECO:0000256" key="6">
    <source>
        <dbReference type="SAM" id="MobiDB-lite"/>
    </source>
</evidence>
<feature type="region of interest" description="Disordered" evidence="6">
    <location>
        <begin position="267"/>
        <end position="341"/>
    </location>
</feature>
<feature type="region of interest" description="Disordered" evidence="6">
    <location>
        <begin position="1133"/>
        <end position="1176"/>
    </location>
</feature>
<feature type="non-terminal residue" evidence="8">
    <location>
        <position position="1951"/>
    </location>
</feature>
<feature type="region of interest" description="Disordered" evidence="6">
    <location>
        <begin position="1078"/>
        <end position="1116"/>
    </location>
</feature>
<gene>
    <name evidence="8" type="ORF">MENNOV_R07672</name>
</gene>
<feature type="region of interest" description="Disordered" evidence="6">
    <location>
        <begin position="1188"/>
        <end position="1235"/>
    </location>
</feature>
<dbReference type="PANTHER" id="PTHR22741:SF11">
    <property type="entry name" value="SICKLE TAIL PROTEIN HOMOLOG"/>
    <property type="match status" value="1"/>
</dbReference>
<accession>A0AA97M903</accession>
<keyword evidence="4" id="KW-0175">Coiled coil</keyword>
<keyword evidence="5" id="KW-0206">Cytoskeleton</keyword>
<dbReference type="PANTHER" id="PTHR22741">
    <property type="entry name" value="P140CAP/SNIP-RELATED"/>
    <property type="match status" value="1"/>
</dbReference>
<evidence type="ECO:0000313" key="8">
    <source>
        <dbReference type="EMBL" id="NXE87391.1"/>
    </source>
</evidence>
<dbReference type="Proteomes" id="UP000521578">
    <property type="component" value="Unassembled WGS sequence"/>
</dbReference>
<name>A0AA97M903_9PASS</name>
<feature type="region of interest" description="Disordered" evidence="6">
    <location>
        <begin position="1355"/>
        <end position="1382"/>
    </location>
</feature>
<feature type="compositionally biased region" description="Polar residues" evidence="6">
    <location>
        <begin position="1833"/>
        <end position="1877"/>
    </location>
</feature>
<feature type="compositionally biased region" description="Polar residues" evidence="6">
    <location>
        <begin position="23"/>
        <end position="40"/>
    </location>
</feature>
<feature type="compositionally biased region" description="Polar residues" evidence="6">
    <location>
        <begin position="1700"/>
        <end position="1711"/>
    </location>
</feature>
<feature type="compositionally biased region" description="Low complexity" evidence="6">
    <location>
        <begin position="268"/>
        <end position="279"/>
    </location>
</feature>
<feature type="compositionally biased region" description="Basic and acidic residues" evidence="6">
    <location>
        <begin position="1140"/>
        <end position="1152"/>
    </location>
</feature>
<organism evidence="8">
    <name type="scientific">Menura novaehollandiae</name>
    <name type="common">superb lyrebird</name>
    <dbReference type="NCBI Taxonomy" id="47692"/>
    <lineage>
        <taxon>Eukaryota</taxon>
        <taxon>Metazoa</taxon>
        <taxon>Chordata</taxon>
        <taxon>Craniata</taxon>
        <taxon>Vertebrata</taxon>
        <taxon>Euteleostomi</taxon>
        <taxon>Archelosauria</taxon>
        <taxon>Archosauria</taxon>
        <taxon>Dinosauria</taxon>
        <taxon>Saurischia</taxon>
        <taxon>Theropoda</taxon>
        <taxon>Coelurosauria</taxon>
        <taxon>Aves</taxon>
        <taxon>Neognathae</taxon>
        <taxon>Neoaves</taxon>
        <taxon>Telluraves</taxon>
        <taxon>Australaves</taxon>
        <taxon>Passeriformes</taxon>
        <taxon>Menuridae</taxon>
        <taxon>Menura</taxon>
    </lineage>
</organism>
<feature type="compositionally biased region" description="Polar residues" evidence="6">
    <location>
        <begin position="1914"/>
        <end position="1945"/>
    </location>
</feature>